<dbReference type="InterPro" id="IPR017896">
    <property type="entry name" value="4Fe4S_Fe-S-bd"/>
</dbReference>
<evidence type="ECO:0000256" key="2">
    <source>
        <dbReference type="ARBA" id="ARBA00007118"/>
    </source>
</evidence>
<evidence type="ECO:0000256" key="7">
    <source>
        <dbReference type="ARBA" id="ARBA00023004"/>
    </source>
</evidence>
<dbReference type="PROSITE" id="PS00198">
    <property type="entry name" value="4FE4S_FER_1"/>
    <property type="match status" value="1"/>
</dbReference>
<keyword evidence="7" id="KW-0408">Iron</keyword>
<evidence type="ECO:0000256" key="3">
    <source>
        <dbReference type="ARBA" id="ARBA00022630"/>
    </source>
</evidence>
<evidence type="ECO:0000256" key="6">
    <source>
        <dbReference type="ARBA" id="ARBA00023002"/>
    </source>
</evidence>
<dbReference type="PANTHER" id="PTHR43673">
    <property type="entry name" value="NAD(P)H NITROREDUCTASE YDGI-RELATED"/>
    <property type="match status" value="1"/>
</dbReference>
<dbReference type="Pfam" id="PF00881">
    <property type="entry name" value="Nitroreductase"/>
    <property type="match status" value="1"/>
</dbReference>
<dbReference type="Gene3D" id="3.40.109.10">
    <property type="entry name" value="NADH Oxidase"/>
    <property type="match status" value="1"/>
</dbReference>
<dbReference type="SUPFAM" id="SSF54862">
    <property type="entry name" value="4Fe-4S ferredoxins"/>
    <property type="match status" value="1"/>
</dbReference>
<proteinExistence type="inferred from homology"/>
<keyword evidence="6" id="KW-0560">Oxidoreductase</keyword>
<feature type="domain" description="4Fe-4S ferredoxin-type" evidence="9">
    <location>
        <begin position="32"/>
        <end position="64"/>
    </location>
</feature>
<feature type="domain" description="4Fe-4S ferredoxin-type" evidence="9">
    <location>
        <begin position="2"/>
        <end position="31"/>
    </location>
</feature>
<dbReference type="CDD" id="cd02143">
    <property type="entry name" value="nitroreductase_FeS-like"/>
    <property type="match status" value="1"/>
</dbReference>
<dbReference type="Proteomes" id="UP000824176">
    <property type="component" value="Unassembled WGS sequence"/>
</dbReference>
<keyword evidence="3" id="KW-0285">Flavoprotein</keyword>
<comment type="caution">
    <text evidence="10">The sequence shown here is derived from an EMBL/GenBank/DDBJ whole genome shotgun (WGS) entry which is preliminary data.</text>
</comment>
<evidence type="ECO:0000313" key="11">
    <source>
        <dbReference type="Proteomes" id="UP000824176"/>
    </source>
</evidence>
<protein>
    <submittedName>
        <fullName evidence="10">Nitroreductase family protein</fullName>
    </submittedName>
</protein>
<dbReference type="GO" id="GO:0046872">
    <property type="term" value="F:metal ion binding"/>
    <property type="evidence" value="ECO:0007669"/>
    <property type="project" value="UniProtKB-KW"/>
</dbReference>
<dbReference type="SUPFAM" id="SSF55469">
    <property type="entry name" value="FMN-dependent nitroreductase-like"/>
    <property type="match status" value="1"/>
</dbReference>
<dbReference type="GO" id="GO:0051536">
    <property type="term" value="F:iron-sulfur cluster binding"/>
    <property type="evidence" value="ECO:0007669"/>
    <property type="project" value="UniProtKB-KW"/>
</dbReference>
<reference evidence="10" key="1">
    <citation type="journal article" date="2021" name="PeerJ">
        <title>Extensive microbial diversity within the chicken gut microbiome revealed by metagenomics and culture.</title>
        <authorList>
            <person name="Gilroy R."/>
            <person name="Ravi A."/>
            <person name="Getino M."/>
            <person name="Pursley I."/>
            <person name="Horton D.L."/>
            <person name="Alikhan N.F."/>
            <person name="Baker D."/>
            <person name="Gharbi K."/>
            <person name="Hall N."/>
            <person name="Watson M."/>
            <person name="Adriaenssens E.M."/>
            <person name="Foster-Nyarko E."/>
            <person name="Jarju S."/>
            <person name="Secka A."/>
            <person name="Antonio M."/>
            <person name="Oren A."/>
            <person name="Chaudhuri R.R."/>
            <person name="La Ragione R."/>
            <person name="Hildebrand F."/>
            <person name="Pallen M.J."/>
        </authorList>
    </citation>
    <scope>NUCLEOTIDE SEQUENCE</scope>
    <source>
        <strain evidence="10">ChiW4-1371</strain>
    </source>
</reference>
<dbReference type="Gene3D" id="3.30.70.20">
    <property type="match status" value="1"/>
</dbReference>
<comment type="cofactor">
    <cofactor evidence="1">
        <name>FMN</name>
        <dbReference type="ChEBI" id="CHEBI:58210"/>
    </cofactor>
</comment>
<keyword evidence="8" id="KW-0411">Iron-sulfur</keyword>
<reference evidence="10" key="2">
    <citation type="submission" date="2021-04" db="EMBL/GenBank/DDBJ databases">
        <authorList>
            <person name="Gilroy R."/>
        </authorList>
    </citation>
    <scope>NUCLEOTIDE SEQUENCE</scope>
    <source>
        <strain evidence="10">ChiW4-1371</strain>
    </source>
</reference>
<accession>A0A9D2KBC4</accession>
<name>A0A9D2KBC4_9BACT</name>
<keyword evidence="4" id="KW-0288">FMN</keyword>
<dbReference type="GO" id="GO:0016491">
    <property type="term" value="F:oxidoreductase activity"/>
    <property type="evidence" value="ECO:0007669"/>
    <property type="project" value="UniProtKB-KW"/>
</dbReference>
<dbReference type="InterPro" id="IPR000415">
    <property type="entry name" value="Nitroreductase-like"/>
</dbReference>
<evidence type="ECO:0000256" key="5">
    <source>
        <dbReference type="ARBA" id="ARBA00022723"/>
    </source>
</evidence>
<sequence length="272" mass="31065">MSFFHLDKEKCKKDGICSAVCVTGIIKNDEERSPYIDEKNAYKCISCGLCVAFCPHEACYVENLDPNQFSKVNKDTLATAEQLDTFIKTRRSVRNFRNSLVEQETIDKIMDDVRYAPSAKNTHNNRWIMTKSREETVKLGDLVAQYMQENFDKVPEAHALHYKLVSRAYKSGKDVIMRGAPHIIVSVLPDDYEWKAEDGSIALTYFELAAHAHNIGCVWAGYFTTAVRHYKPLRDALGLKDDEYVAGAQLFGNTVYRTRQITSRKPNNITYL</sequence>
<dbReference type="InterPro" id="IPR029479">
    <property type="entry name" value="Nitroreductase"/>
</dbReference>
<dbReference type="PANTHER" id="PTHR43673:SF2">
    <property type="entry name" value="NITROREDUCTASE"/>
    <property type="match status" value="1"/>
</dbReference>
<evidence type="ECO:0000256" key="4">
    <source>
        <dbReference type="ARBA" id="ARBA00022643"/>
    </source>
</evidence>
<evidence type="ECO:0000313" key="10">
    <source>
        <dbReference type="EMBL" id="HIZ90274.1"/>
    </source>
</evidence>
<evidence type="ECO:0000256" key="8">
    <source>
        <dbReference type="ARBA" id="ARBA00023014"/>
    </source>
</evidence>
<dbReference type="PROSITE" id="PS51379">
    <property type="entry name" value="4FE4S_FER_2"/>
    <property type="match status" value="2"/>
</dbReference>
<comment type="similarity">
    <text evidence="2">Belongs to the nitroreductase family.</text>
</comment>
<dbReference type="InterPro" id="IPR017900">
    <property type="entry name" value="4Fe4S_Fe_S_CS"/>
</dbReference>
<gene>
    <name evidence="10" type="ORF">H9804_10040</name>
</gene>
<evidence type="ECO:0000259" key="9">
    <source>
        <dbReference type="PROSITE" id="PS51379"/>
    </source>
</evidence>
<keyword evidence="5" id="KW-0479">Metal-binding</keyword>
<organism evidence="10 11">
    <name type="scientific">Candidatus Mucispirillum faecigallinarum</name>
    <dbReference type="NCBI Taxonomy" id="2838699"/>
    <lineage>
        <taxon>Bacteria</taxon>
        <taxon>Pseudomonadati</taxon>
        <taxon>Deferribacterota</taxon>
        <taxon>Deferribacteres</taxon>
        <taxon>Deferribacterales</taxon>
        <taxon>Mucispirillaceae</taxon>
        <taxon>Mucispirillum</taxon>
    </lineage>
</organism>
<dbReference type="Pfam" id="PF13237">
    <property type="entry name" value="Fer4_10"/>
    <property type="match status" value="1"/>
</dbReference>
<dbReference type="AlphaFoldDB" id="A0A9D2KBC4"/>
<evidence type="ECO:0000256" key="1">
    <source>
        <dbReference type="ARBA" id="ARBA00001917"/>
    </source>
</evidence>
<dbReference type="EMBL" id="DXAQ01000149">
    <property type="protein sequence ID" value="HIZ90274.1"/>
    <property type="molecule type" value="Genomic_DNA"/>
</dbReference>